<gene>
    <name evidence="2" type="ORF">GCM10022276_10660</name>
</gene>
<accession>A0ABP7L504</accession>
<dbReference type="EMBL" id="BAABBM010000001">
    <property type="protein sequence ID" value="GAA3893313.1"/>
    <property type="molecule type" value="Genomic_DNA"/>
</dbReference>
<evidence type="ECO:0008006" key="4">
    <source>
        <dbReference type="Google" id="ProtNLM"/>
    </source>
</evidence>
<reference evidence="3" key="1">
    <citation type="journal article" date="2019" name="Int. J. Syst. Evol. Microbiol.">
        <title>The Global Catalogue of Microorganisms (GCM) 10K type strain sequencing project: providing services to taxonomists for standard genome sequencing and annotation.</title>
        <authorList>
            <consortium name="The Broad Institute Genomics Platform"/>
            <consortium name="The Broad Institute Genome Sequencing Center for Infectious Disease"/>
            <person name="Wu L."/>
            <person name="Ma J."/>
        </authorList>
    </citation>
    <scope>NUCLEOTIDE SEQUENCE [LARGE SCALE GENOMIC DNA]</scope>
    <source>
        <strain evidence="3">JCM 17543</strain>
    </source>
</reference>
<sequence length="410" mass="42972">MISVRMYKAFRFALAAGTAFAVTAPVAAETVDILDLNAGLGAATNPFLSIPSHSSAFGRVSLTGTHSIRSEHGSTTLSAFVENTTYLQDYGSKQIFDLSAQASRAVSPTAQIFGSLNFSGDFAGQLSNRIIGVPTEPPPPDEGNPIPPAGAPDLLGLTGRNYRVSGQVGATIRSGASGTISLSAGAQRNWYSHSSFPGYNTYSTDAGYSRQISERTSVGASLALQRQDYAGSDYTNILNPALTAQISLSERMSAHGAVGIMVVNEHFDGGSQSTVTPSFSASLCDHGTVSNLCASITRDARSSFSPVLSGGGRGLATITTSLGLSYFRKLGERDTLQASINASHYSNAAAALSDVKSTYVSSEVEYDRTLGARMSAGVSVGARKLFQFGADPKADINGSVYLRYRIGRHL</sequence>
<comment type="caution">
    <text evidence="2">The sequence shown here is derived from an EMBL/GenBank/DDBJ whole genome shotgun (WGS) entry which is preliminary data.</text>
</comment>
<dbReference type="Proteomes" id="UP001500827">
    <property type="component" value="Unassembled WGS sequence"/>
</dbReference>
<feature type="signal peptide" evidence="1">
    <location>
        <begin position="1"/>
        <end position="21"/>
    </location>
</feature>
<proteinExistence type="predicted"/>
<evidence type="ECO:0000313" key="2">
    <source>
        <dbReference type="EMBL" id="GAA3893313.1"/>
    </source>
</evidence>
<keyword evidence="3" id="KW-1185">Reference proteome</keyword>
<protein>
    <recommendedName>
        <fullName evidence="4">Porin domain-containing protein</fullName>
    </recommendedName>
</protein>
<feature type="chain" id="PRO_5046768639" description="Porin domain-containing protein" evidence="1">
    <location>
        <begin position="22"/>
        <end position="410"/>
    </location>
</feature>
<keyword evidence="1" id="KW-0732">Signal</keyword>
<name>A0ABP7L504_9SPHN</name>
<evidence type="ECO:0000256" key="1">
    <source>
        <dbReference type="SAM" id="SignalP"/>
    </source>
</evidence>
<organism evidence="2 3">
    <name type="scientific">Sphingomonas limnosediminicola</name>
    <dbReference type="NCBI Taxonomy" id="940133"/>
    <lineage>
        <taxon>Bacteria</taxon>
        <taxon>Pseudomonadati</taxon>
        <taxon>Pseudomonadota</taxon>
        <taxon>Alphaproteobacteria</taxon>
        <taxon>Sphingomonadales</taxon>
        <taxon>Sphingomonadaceae</taxon>
        <taxon>Sphingomonas</taxon>
    </lineage>
</organism>
<evidence type="ECO:0000313" key="3">
    <source>
        <dbReference type="Proteomes" id="UP001500827"/>
    </source>
</evidence>